<evidence type="ECO:0000256" key="9">
    <source>
        <dbReference type="ARBA" id="ARBA00022777"/>
    </source>
</evidence>
<evidence type="ECO:0000259" key="15">
    <source>
        <dbReference type="PROSITE" id="PS50109"/>
    </source>
</evidence>
<evidence type="ECO:0000256" key="6">
    <source>
        <dbReference type="ARBA" id="ARBA00022679"/>
    </source>
</evidence>
<dbReference type="InterPro" id="IPR003594">
    <property type="entry name" value="HATPase_dom"/>
</dbReference>
<dbReference type="InterPro" id="IPR003661">
    <property type="entry name" value="HisK_dim/P_dom"/>
</dbReference>
<keyword evidence="9 14" id="KW-0418">Kinase</keyword>
<evidence type="ECO:0000313" key="17">
    <source>
        <dbReference type="EMBL" id="PLC47930.1"/>
    </source>
</evidence>
<dbReference type="EMBL" id="PDNW01000038">
    <property type="protein sequence ID" value="PLC47930.1"/>
    <property type="molecule type" value="Genomic_DNA"/>
</dbReference>
<dbReference type="Gene3D" id="6.10.340.10">
    <property type="match status" value="1"/>
</dbReference>
<dbReference type="PROSITE" id="PS50885">
    <property type="entry name" value="HAMP"/>
    <property type="match status" value="1"/>
</dbReference>
<reference evidence="17 18" key="1">
    <citation type="submission" date="2017-10" db="EMBL/GenBank/DDBJ databases">
        <title>Two draft genome sequences of Pusillimonas sp. strains isolated from a nitrate- and radionuclide-contaminated groundwater in Russia.</title>
        <authorList>
            <person name="Grouzdev D.S."/>
            <person name="Tourova T.P."/>
            <person name="Goeva M.A."/>
            <person name="Babich T.L."/>
            <person name="Sokolova D.S."/>
            <person name="Abdullin R."/>
            <person name="Poltaraus A.B."/>
            <person name="Toshchakov S.V."/>
            <person name="Nazina T.N."/>
        </authorList>
    </citation>
    <scope>NUCLEOTIDE SEQUENCE [LARGE SCALE GENOMIC DNA]</scope>
    <source>
        <strain evidence="17 18">JR1/69-3-13</strain>
    </source>
</reference>
<comment type="caution">
    <text evidence="17">The sequence shown here is derived from an EMBL/GenBank/DDBJ whole genome shotgun (WGS) entry which is preliminary data.</text>
</comment>
<keyword evidence="4 14" id="KW-0997">Cell inner membrane</keyword>
<evidence type="ECO:0000256" key="10">
    <source>
        <dbReference type="ARBA" id="ARBA00022840"/>
    </source>
</evidence>
<dbReference type="PROSITE" id="PS50109">
    <property type="entry name" value="HIS_KIN"/>
    <property type="match status" value="1"/>
</dbReference>
<dbReference type="CDD" id="cd00075">
    <property type="entry name" value="HATPase"/>
    <property type="match status" value="1"/>
</dbReference>
<dbReference type="InterPro" id="IPR004358">
    <property type="entry name" value="Sig_transdc_His_kin-like_C"/>
</dbReference>
<feature type="domain" description="Histidine kinase" evidence="15">
    <location>
        <begin position="241"/>
        <end position="434"/>
    </location>
</feature>
<comment type="subcellular location">
    <subcellularLocation>
        <location evidence="2 14">Cell inner membrane</location>
    </subcellularLocation>
</comment>
<keyword evidence="13 14" id="KW-0472">Membrane</keyword>
<dbReference type="PROSITE" id="PS51257">
    <property type="entry name" value="PROKAR_LIPOPROTEIN"/>
    <property type="match status" value="1"/>
</dbReference>
<feature type="transmembrane region" description="Helical" evidence="14">
    <location>
        <begin position="12"/>
        <end position="33"/>
    </location>
</feature>
<keyword evidence="18" id="KW-1185">Reference proteome</keyword>
<dbReference type="Pfam" id="PF00512">
    <property type="entry name" value="HisKA"/>
    <property type="match status" value="1"/>
</dbReference>
<keyword evidence="11 14" id="KW-1133">Transmembrane helix</keyword>
<evidence type="ECO:0000256" key="5">
    <source>
        <dbReference type="ARBA" id="ARBA00022553"/>
    </source>
</evidence>
<protein>
    <recommendedName>
        <fullName evidence="14">Sensor protein</fullName>
        <ecNumber evidence="14">2.7.13.3</ecNumber>
    </recommendedName>
</protein>
<sequence>MKLLNAPSIQLRLILVFGTIALVGSCIAGTVLFKVLSYQVRHQEFAELTGKIELIKHLASLQENPVDVNAFSQSIETLLGGHKHLKAWITDYEGVPIYGGSPPQMKRQISNGEFLVRTSDGSELRALRTQLRTDSLNYDLVVAINTKPGNELLYAFGTTLLAVCAAWVVCVSMFAAWAVRRSLSSIRQLSEQASRIRPEDLSIRLPIENIDTELRELSIAFNHTLDRVQEAYRQMEGFNADVAHELRTPLATLISGSEITLSRARSAEELRETVSSHLEELEMVQLMINDMLFLARADSGAAVSELTSTSIGKEIAIVIDYYEAMLEESGVAVNTVGNAQVLANSRLIRRAISNLVSNAIKASPRGESITIGIHEDPEAIQIIVRNSGAGIPVDILSKIFDRFFRADSARTQRPEGHGLGLAIVRAIARMHGGDTFARSGQKWSEVGFSISKEPLKR</sequence>
<dbReference type="InterPro" id="IPR036890">
    <property type="entry name" value="HATPase_C_sf"/>
</dbReference>
<keyword evidence="10 14" id="KW-0067">ATP-binding</keyword>
<keyword evidence="12 14" id="KW-0902">Two-component regulatory system</keyword>
<dbReference type="InterPro" id="IPR003660">
    <property type="entry name" value="HAMP_dom"/>
</dbReference>
<evidence type="ECO:0000256" key="14">
    <source>
        <dbReference type="RuleBase" id="RU364088"/>
    </source>
</evidence>
<keyword evidence="5" id="KW-0597">Phosphoprotein</keyword>
<dbReference type="Gene3D" id="3.30.565.10">
    <property type="entry name" value="Histidine kinase-like ATPase, C-terminal domain"/>
    <property type="match status" value="1"/>
</dbReference>
<dbReference type="SMART" id="SM00304">
    <property type="entry name" value="HAMP"/>
    <property type="match status" value="1"/>
</dbReference>
<dbReference type="AlphaFoldDB" id="A0A2N4TYT5"/>
<dbReference type="PANTHER" id="PTHR45436:SF9">
    <property type="entry name" value="SENSOR PROTEIN"/>
    <property type="match status" value="1"/>
</dbReference>
<evidence type="ECO:0000256" key="2">
    <source>
        <dbReference type="ARBA" id="ARBA00004533"/>
    </source>
</evidence>
<dbReference type="SMART" id="SM00387">
    <property type="entry name" value="HATPase_c"/>
    <property type="match status" value="1"/>
</dbReference>
<dbReference type="CDD" id="cd00082">
    <property type="entry name" value="HisKA"/>
    <property type="match status" value="1"/>
</dbReference>
<evidence type="ECO:0000256" key="13">
    <source>
        <dbReference type="ARBA" id="ARBA00023136"/>
    </source>
</evidence>
<dbReference type="SUPFAM" id="SSF55874">
    <property type="entry name" value="ATPase domain of HSP90 chaperone/DNA topoisomerase II/histidine kinase"/>
    <property type="match status" value="1"/>
</dbReference>
<dbReference type="InterPro" id="IPR036097">
    <property type="entry name" value="HisK_dim/P_sf"/>
</dbReference>
<comment type="catalytic activity">
    <reaction evidence="1 14">
        <text>ATP + protein L-histidine = ADP + protein N-phospho-L-histidine.</text>
        <dbReference type="EC" id="2.7.13.3"/>
    </reaction>
</comment>
<evidence type="ECO:0000256" key="7">
    <source>
        <dbReference type="ARBA" id="ARBA00022692"/>
    </source>
</evidence>
<evidence type="ECO:0000313" key="18">
    <source>
        <dbReference type="Proteomes" id="UP000234190"/>
    </source>
</evidence>
<gene>
    <name evidence="17" type="ORF">CR159_20900</name>
</gene>
<dbReference type="InterPro" id="IPR050428">
    <property type="entry name" value="TCS_sensor_his_kinase"/>
</dbReference>
<dbReference type="GO" id="GO:0000155">
    <property type="term" value="F:phosphorelay sensor kinase activity"/>
    <property type="evidence" value="ECO:0007669"/>
    <property type="project" value="InterPro"/>
</dbReference>
<comment type="function">
    <text evidence="14">Member of a two-component regulatory system.</text>
</comment>
<name>A0A2N4TYT5_9BURK</name>
<dbReference type="SUPFAM" id="SSF47384">
    <property type="entry name" value="Homodimeric domain of signal transducing histidine kinase"/>
    <property type="match status" value="1"/>
</dbReference>
<dbReference type="PANTHER" id="PTHR45436">
    <property type="entry name" value="SENSOR HISTIDINE KINASE YKOH"/>
    <property type="match status" value="1"/>
</dbReference>
<dbReference type="Proteomes" id="UP000234190">
    <property type="component" value="Unassembled WGS sequence"/>
</dbReference>
<dbReference type="OrthoDB" id="9786919at2"/>
<evidence type="ECO:0000256" key="8">
    <source>
        <dbReference type="ARBA" id="ARBA00022741"/>
    </source>
</evidence>
<evidence type="ECO:0000256" key="12">
    <source>
        <dbReference type="ARBA" id="ARBA00023012"/>
    </source>
</evidence>
<feature type="domain" description="HAMP" evidence="16">
    <location>
        <begin position="180"/>
        <end position="233"/>
    </location>
</feature>
<evidence type="ECO:0000256" key="4">
    <source>
        <dbReference type="ARBA" id="ARBA00022519"/>
    </source>
</evidence>
<keyword evidence="8 14" id="KW-0547">Nucleotide-binding</keyword>
<dbReference type="Pfam" id="PF02518">
    <property type="entry name" value="HATPase_c"/>
    <property type="match status" value="1"/>
</dbReference>
<dbReference type="EC" id="2.7.13.3" evidence="14"/>
<feature type="transmembrane region" description="Helical" evidence="14">
    <location>
        <begin position="152"/>
        <end position="179"/>
    </location>
</feature>
<dbReference type="NCBIfam" id="TIGR01386">
    <property type="entry name" value="cztS_silS_copS"/>
    <property type="match status" value="1"/>
</dbReference>
<evidence type="ECO:0000256" key="3">
    <source>
        <dbReference type="ARBA" id="ARBA00022475"/>
    </source>
</evidence>
<evidence type="ECO:0000256" key="11">
    <source>
        <dbReference type="ARBA" id="ARBA00022989"/>
    </source>
</evidence>
<dbReference type="PRINTS" id="PR00344">
    <property type="entry name" value="BCTRLSENSOR"/>
</dbReference>
<dbReference type="Gene3D" id="1.10.287.130">
    <property type="match status" value="1"/>
</dbReference>
<keyword evidence="3 14" id="KW-1003">Cell membrane</keyword>
<organism evidence="17 18">
    <name type="scientific">Pollutimonas subterranea</name>
    <dbReference type="NCBI Taxonomy" id="2045210"/>
    <lineage>
        <taxon>Bacteria</taxon>
        <taxon>Pseudomonadati</taxon>
        <taxon>Pseudomonadota</taxon>
        <taxon>Betaproteobacteria</taxon>
        <taxon>Burkholderiales</taxon>
        <taxon>Alcaligenaceae</taxon>
        <taxon>Pollutimonas</taxon>
    </lineage>
</organism>
<dbReference type="GO" id="GO:0005886">
    <property type="term" value="C:plasma membrane"/>
    <property type="evidence" value="ECO:0007669"/>
    <property type="project" value="UniProtKB-SubCell"/>
</dbReference>
<dbReference type="InterPro" id="IPR006290">
    <property type="entry name" value="CztS_silS_copS"/>
</dbReference>
<dbReference type="SMART" id="SM00388">
    <property type="entry name" value="HisKA"/>
    <property type="match status" value="1"/>
</dbReference>
<dbReference type="CDD" id="cd06225">
    <property type="entry name" value="HAMP"/>
    <property type="match status" value="1"/>
</dbReference>
<evidence type="ECO:0000256" key="1">
    <source>
        <dbReference type="ARBA" id="ARBA00000085"/>
    </source>
</evidence>
<evidence type="ECO:0000259" key="16">
    <source>
        <dbReference type="PROSITE" id="PS50885"/>
    </source>
</evidence>
<proteinExistence type="predicted"/>
<dbReference type="GO" id="GO:0005524">
    <property type="term" value="F:ATP binding"/>
    <property type="evidence" value="ECO:0007669"/>
    <property type="project" value="UniProtKB-KW"/>
</dbReference>
<keyword evidence="7 14" id="KW-0812">Transmembrane</keyword>
<keyword evidence="6 14" id="KW-0808">Transferase</keyword>
<accession>A0A2N4TYT5</accession>
<dbReference type="RefSeq" id="WP_102075879.1">
    <property type="nucleotide sequence ID" value="NZ_PDNW01000038.1"/>
</dbReference>
<dbReference type="Pfam" id="PF00672">
    <property type="entry name" value="HAMP"/>
    <property type="match status" value="1"/>
</dbReference>
<dbReference type="InterPro" id="IPR005467">
    <property type="entry name" value="His_kinase_dom"/>
</dbReference>